<evidence type="ECO:0000313" key="2">
    <source>
        <dbReference type="EMBL" id="CDQ75119.1"/>
    </source>
</evidence>
<dbReference type="GO" id="GO:0046332">
    <property type="term" value="F:SMAD binding"/>
    <property type="evidence" value="ECO:0007669"/>
    <property type="project" value="TreeGrafter"/>
</dbReference>
<dbReference type="GO" id="GO:0030159">
    <property type="term" value="F:signaling receptor complex adaptor activity"/>
    <property type="evidence" value="ECO:0007669"/>
    <property type="project" value="TreeGrafter"/>
</dbReference>
<dbReference type="PANTHER" id="PTHR10316">
    <property type="entry name" value="MEMBRANE ASSOCIATED GUANYLATE KINASE-RELATED"/>
    <property type="match status" value="1"/>
</dbReference>
<feature type="region of interest" description="Disordered" evidence="1">
    <location>
        <begin position="1"/>
        <end position="37"/>
    </location>
</feature>
<dbReference type="Proteomes" id="UP000193380">
    <property type="component" value="Unassembled WGS sequence"/>
</dbReference>
<gene>
    <name evidence="2" type="ORF">GSONMT00016402001</name>
</gene>
<dbReference type="GO" id="GO:0031697">
    <property type="term" value="F:beta-1 adrenergic receptor binding"/>
    <property type="evidence" value="ECO:0007669"/>
    <property type="project" value="TreeGrafter"/>
</dbReference>
<reference evidence="2" key="2">
    <citation type="submission" date="2014-03" db="EMBL/GenBank/DDBJ databases">
        <authorList>
            <person name="Genoscope - CEA"/>
        </authorList>
    </citation>
    <scope>NUCLEOTIDE SEQUENCE</scope>
</reference>
<dbReference type="PANTHER" id="PTHR10316:SF78">
    <property type="entry name" value="MEMBRANE-ASSOCIATED GUANYLATE KINASE, WW AND PDZ DOMAIN-CONTAINING PROTEIN 2 ISOFORM X1"/>
    <property type="match status" value="1"/>
</dbReference>
<dbReference type="GO" id="GO:0070699">
    <property type="term" value="F:type II activin receptor binding"/>
    <property type="evidence" value="ECO:0007669"/>
    <property type="project" value="TreeGrafter"/>
</dbReference>
<evidence type="ECO:0008006" key="4">
    <source>
        <dbReference type="Google" id="ProtNLM"/>
    </source>
</evidence>
<dbReference type="STRING" id="8022.A0A060XCT1"/>
<protein>
    <recommendedName>
        <fullName evidence="4">PDZ domain-containing protein</fullName>
    </recommendedName>
</protein>
<dbReference type="GO" id="GO:0043113">
    <property type="term" value="P:receptor clustering"/>
    <property type="evidence" value="ECO:0007669"/>
    <property type="project" value="TreeGrafter"/>
</dbReference>
<dbReference type="PaxDb" id="8022-A0A060XCT1"/>
<dbReference type="GO" id="GO:0030425">
    <property type="term" value="C:dendrite"/>
    <property type="evidence" value="ECO:0007669"/>
    <property type="project" value="TreeGrafter"/>
</dbReference>
<evidence type="ECO:0000313" key="3">
    <source>
        <dbReference type="Proteomes" id="UP000193380"/>
    </source>
</evidence>
<accession>A0A060XCT1</accession>
<organism evidence="2 3">
    <name type="scientific">Oncorhynchus mykiss</name>
    <name type="common">Rainbow trout</name>
    <name type="synonym">Salmo gairdneri</name>
    <dbReference type="NCBI Taxonomy" id="8022"/>
    <lineage>
        <taxon>Eukaryota</taxon>
        <taxon>Metazoa</taxon>
        <taxon>Chordata</taxon>
        <taxon>Craniata</taxon>
        <taxon>Vertebrata</taxon>
        <taxon>Euteleostomi</taxon>
        <taxon>Actinopterygii</taxon>
        <taxon>Neopterygii</taxon>
        <taxon>Teleostei</taxon>
        <taxon>Protacanthopterygii</taxon>
        <taxon>Salmoniformes</taxon>
        <taxon>Salmonidae</taxon>
        <taxon>Salmoninae</taxon>
        <taxon>Oncorhynchus</taxon>
    </lineage>
</organism>
<reference evidence="2" key="1">
    <citation type="journal article" date="2014" name="Nat. Commun.">
        <title>The rainbow trout genome provides novel insights into evolution after whole-genome duplication in vertebrates.</title>
        <authorList>
            <person name="Berthelot C."/>
            <person name="Brunet F."/>
            <person name="Chalopin D."/>
            <person name="Juanchich A."/>
            <person name="Bernard M."/>
            <person name="Noel B."/>
            <person name="Bento P."/>
            <person name="Da Silva C."/>
            <person name="Labadie K."/>
            <person name="Alberti A."/>
            <person name="Aury J.M."/>
            <person name="Louis A."/>
            <person name="Dehais P."/>
            <person name="Bardou P."/>
            <person name="Montfort J."/>
            <person name="Klopp C."/>
            <person name="Cabau C."/>
            <person name="Gaspin C."/>
            <person name="Thorgaard G.H."/>
            <person name="Boussaha M."/>
            <person name="Quillet E."/>
            <person name="Guyomard R."/>
            <person name="Galiana D."/>
            <person name="Bobe J."/>
            <person name="Volff J.N."/>
            <person name="Genet C."/>
            <person name="Wincker P."/>
            <person name="Jaillon O."/>
            <person name="Roest Crollius H."/>
            <person name="Guiguen Y."/>
        </authorList>
    </citation>
    <scope>NUCLEOTIDE SEQUENCE [LARGE SCALE GENOMIC DNA]</scope>
</reference>
<name>A0A060XCT1_ONCMY</name>
<dbReference type="GO" id="GO:0007165">
    <property type="term" value="P:signal transduction"/>
    <property type="evidence" value="ECO:0007669"/>
    <property type="project" value="TreeGrafter"/>
</dbReference>
<proteinExistence type="predicted"/>
<dbReference type="AlphaFoldDB" id="A0A060XCT1"/>
<dbReference type="GO" id="GO:0005737">
    <property type="term" value="C:cytoplasm"/>
    <property type="evidence" value="ECO:0007669"/>
    <property type="project" value="TreeGrafter"/>
</dbReference>
<dbReference type="GO" id="GO:0005911">
    <property type="term" value="C:cell-cell junction"/>
    <property type="evidence" value="ECO:0007669"/>
    <property type="project" value="TreeGrafter"/>
</dbReference>
<sequence>MEVPRLALLPTGTPFSTQPQHHISVPDSTEGFDLNKPDPYDLYEKSRAIYESRRPEYQEVEVHLLREKTGFGFRILGGDEAVQAVSPDARDKARMGRAGQHTPLYTPSMSNLIEHTCCLLLPTHLTH</sequence>
<dbReference type="GO" id="GO:0005886">
    <property type="term" value="C:plasma membrane"/>
    <property type="evidence" value="ECO:0007669"/>
    <property type="project" value="GOC"/>
</dbReference>
<dbReference type="Pfam" id="PF16666">
    <property type="entry name" value="MAGI_u5"/>
    <property type="match status" value="1"/>
</dbReference>
<evidence type="ECO:0000256" key="1">
    <source>
        <dbReference type="SAM" id="MobiDB-lite"/>
    </source>
</evidence>
<dbReference type="EMBL" id="FR905027">
    <property type="protein sequence ID" value="CDQ75119.1"/>
    <property type="molecule type" value="Genomic_DNA"/>
</dbReference>